<dbReference type="InterPro" id="IPR051706">
    <property type="entry name" value="Glycosyltransferase_domain"/>
</dbReference>
<keyword evidence="6 7" id="KW-0472">Membrane</keyword>
<evidence type="ECO:0000256" key="3">
    <source>
        <dbReference type="ARBA" id="ARBA00022679"/>
    </source>
</evidence>
<feature type="transmembrane region" description="Helical" evidence="7">
    <location>
        <begin position="203"/>
        <end position="223"/>
    </location>
</feature>
<comment type="caution">
    <text evidence="8">The sequence shown here is derived from an EMBL/GenBank/DDBJ whole genome shotgun (WGS) entry which is preliminary data.</text>
</comment>
<dbReference type="InterPro" id="IPR007577">
    <property type="entry name" value="GlycoTrfase_DXD_sugar-bd_CS"/>
</dbReference>
<keyword evidence="4 7" id="KW-0812">Transmembrane</keyword>
<dbReference type="GO" id="GO:0000030">
    <property type="term" value="F:mannosyltransferase activity"/>
    <property type="evidence" value="ECO:0007669"/>
    <property type="project" value="TreeGrafter"/>
</dbReference>
<evidence type="ECO:0000256" key="7">
    <source>
        <dbReference type="SAM" id="Phobius"/>
    </source>
</evidence>
<evidence type="ECO:0000256" key="4">
    <source>
        <dbReference type="ARBA" id="ARBA00022692"/>
    </source>
</evidence>
<dbReference type="Pfam" id="PF04488">
    <property type="entry name" value="Gly_transf_sug"/>
    <property type="match status" value="1"/>
</dbReference>
<protein>
    <recommendedName>
        <fullName evidence="10">Mannosyl phosphorylinositol ceramide synthase SUR1</fullName>
    </recommendedName>
</protein>
<evidence type="ECO:0000256" key="2">
    <source>
        <dbReference type="ARBA" id="ARBA00009003"/>
    </source>
</evidence>
<feature type="transmembrane region" description="Helical" evidence="7">
    <location>
        <begin position="282"/>
        <end position="301"/>
    </location>
</feature>
<dbReference type="Proteomes" id="UP001377567">
    <property type="component" value="Unassembled WGS sequence"/>
</dbReference>
<keyword evidence="3" id="KW-0808">Transferase</keyword>
<evidence type="ECO:0000256" key="5">
    <source>
        <dbReference type="ARBA" id="ARBA00022989"/>
    </source>
</evidence>
<evidence type="ECO:0008006" key="10">
    <source>
        <dbReference type="Google" id="ProtNLM"/>
    </source>
</evidence>
<dbReference type="InterPro" id="IPR029044">
    <property type="entry name" value="Nucleotide-diphossugar_trans"/>
</dbReference>
<evidence type="ECO:0000313" key="8">
    <source>
        <dbReference type="EMBL" id="GMM56463.1"/>
    </source>
</evidence>
<name>A0AAV5RYE8_MAUHU</name>
<comment type="subcellular location">
    <subcellularLocation>
        <location evidence="1">Membrane</location>
    </subcellularLocation>
</comment>
<dbReference type="GO" id="GO:0016020">
    <property type="term" value="C:membrane"/>
    <property type="evidence" value="ECO:0007669"/>
    <property type="project" value="UniProtKB-SubCell"/>
</dbReference>
<dbReference type="AlphaFoldDB" id="A0AAV5RYE8"/>
<dbReference type="Gene3D" id="3.90.550.20">
    <property type="match status" value="1"/>
</dbReference>
<reference evidence="8 9" key="1">
    <citation type="journal article" date="2023" name="Elife">
        <title>Identification of key yeast species and microbe-microbe interactions impacting larval growth of Drosophila in the wild.</title>
        <authorList>
            <person name="Mure A."/>
            <person name="Sugiura Y."/>
            <person name="Maeda R."/>
            <person name="Honda K."/>
            <person name="Sakurai N."/>
            <person name="Takahashi Y."/>
            <person name="Watada M."/>
            <person name="Katoh T."/>
            <person name="Gotoh A."/>
            <person name="Gotoh Y."/>
            <person name="Taniguchi I."/>
            <person name="Nakamura K."/>
            <person name="Hayashi T."/>
            <person name="Katayama T."/>
            <person name="Uemura T."/>
            <person name="Hattori Y."/>
        </authorList>
    </citation>
    <scope>NUCLEOTIDE SEQUENCE [LARGE SCALE GENOMIC DNA]</scope>
    <source>
        <strain evidence="8 9">KH-74</strain>
    </source>
</reference>
<dbReference type="EMBL" id="BTGD01000008">
    <property type="protein sequence ID" value="GMM56463.1"/>
    <property type="molecule type" value="Genomic_DNA"/>
</dbReference>
<gene>
    <name evidence="8" type="ORF">DAKH74_030790</name>
</gene>
<sequence>MRVRRELKIIIYANILVVALIVYSSLGIWLVIFDDSSQENLQNHELNPSIAHSLGVDIAAGEPKIPKIIHQVYRTENIPERWKENQESCTRLHPDYEYMLWTDEKAYEFIKEHYSWFLKTFEHYQFPMQRFNAMKYFALYHYGGVYIDLDDQCLRKVDPLLYSAAFVRKATPMGISNDIIGARVKHPFFLKLINSLQRYNKNWYIPYLTILSSTGPLFVSIVWKRYKIFSSEDVMENNVVRILRPRDYTVHQDAYFAITKGATWHEDDAVFKKSLGNHIMSCLVAGFIATFAIAYSQYIAYCWLCENSDVFRRTYMGIWQSVWAVVTGLYKCIRGNRVCRQTIGNPMYLLRCGFSGSSAGRSSNHTEATETLLPLRMMSEESVDADKNMSPVPVAHLPAPVTAAEKKAVSNT</sequence>
<keyword evidence="9" id="KW-1185">Reference proteome</keyword>
<evidence type="ECO:0000313" key="9">
    <source>
        <dbReference type="Proteomes" id="UP001377567"/>
    </source>
</evidence>
<feature type="transmembrane region" description="Helical" evidence="7">
    <location>
        <begin position="313"/>
        <end position="333"/>
    </location>
</feature>
<organism evidence="8 9">
    <name type="scientific">Maudiozyma humilis</name>
    <name type="common">Sour dough yeast</name>
    <name type="synonym">Kazachstania humilis</name>
    <dbReference type="NCBI Taxonomy" id="51915"/>
    <lineage>
        <taxon>Eukaryota</taxon>
        <taxon>Fungi</taxon>
        <taxon>Dikarya</taxon>
        <taxon>Ascomycota</taxon>
        <taxon>Saccharomycotina</taxon>
        <taxon>Saccharomycetes</taxon>
        <taxon>Saccharomycetales</taxon>
        <taxon>Saccharomycetaceae</taxon>
        <taxon>Maudiozyma</taxon>
    </lineage>
</organism>
<dbReference type="GO" id="GO:0051999">
    <property type="term" value="P:mannosyl-inositol phosphorylceramide biosynthetic process"/>
    <property type="evidence" value="ECO:0007669"/>
    <property type="project" value="TreeGrafter"/>
</dbReference>
<proteinExistence type="inferred from homology"/>
<dbReference type="PANTHER" id="PTHR32385">
    <property type="entry name" value="MANNOSYL PHOSPHORYLINOSITOL CERAMIDE SYNTHASE"/>
    <property type="match status" value="1"/>
</dbReference>
<evidence type="ECO:0000256" key="6">
    <source>
        <dbReference type="ARBA" id="ARBA00023136"/>
    </source>
</evidence>
<keyword evidence="5 7" id="KW-1133">Transmembrane helix</keyword>
<comment type="similarity">
    <text evidence="2">Belongs to the glycosyltransferase 32 family.</text>
</comment>
<feature type="transmembrane region" description="Helical" evidence="7">
    <location>
        <begin position="9"/>
        <end position="32"/>
    </location>
</feature>
<accession>A0AAV5RYE8</accession>
<dbReference type="PANTHER" id="PTHR32385:SF20">
    <property type="entry name" value="MANNOSYL PHOSPHORYLINOSITOL CERAMIDE SYNTHASE CSH1-RELATED"/>
    <property type="match status" value="1"/>
</dbReference>
<dbReference type="SUPFAM" id="SSF53448">
    <property type="entry name" value="Nucleotide-diphospho-sugar transferases"/>
    <property type="match status" value="1"/>
</dbReference>
<evidence type="ECO:0000256" key="1">
    <source>
        <dbReference type="ARBA" id="ARBA00004370"/>
    </source>
</evidence>